<keyword evidence="2 5" id="KW-0645">Protease</keyword>
<evidence type="ECO:0000256" key="4">
    <source>
        <dbReference type="ARBA" id="ARBA00022801"/>
    </source>
</evidence>
<gene>
    <name evidence="5" type="ORF">SAMN00120144_2049</name>
</gene>
<accession>A0A1W1VMZ4</accession>
<reference evidence="5 6" key="1">
    <citation type="submission" date="2017-04" db="EMBL/GenBank/DDBJ databases">
        <authorList>
            <person name="Afonso C.L."/>
            <person name="Miller P.J."/>
            <person name="Scott M.A."/>
            <person name="Spackman E."/>
            <person name="Goraichik I."/>
            <person name="Dimitrov K.M."/>
            <person name="Suarez D.L."/>
            <person name="Swayne D.E."/>
        </authorList>
    </citation>
    <scope>NUCLEOTIDE SEQUENCE [LARGE SCALE GENOMIC DNA]</scope>
    <source>
        <strain evidence="5 6">DSM 11622</strain>
    </source>
</reference>
<dbReference type="SUPFAM" id="SSF53163">
    <property type="entry name" value="HybD-like"/>
    <property type="match status" value="1"/>
</dbReference>
<dbReference type="NCBIfam" id="TIGR00072">
    <property type="entry name" value="hydrog_prot"/>
    <property type="match status" value="1"/>
</dbReference>
<organism evidence="5 6">
    <name type="scientific">Hymenobacter roseosalivarius DSM 11622</name>
    <dbReference type="NCBI Taxonomy" id="645990"/>
    <lineage>
        <taxon>Bacteria</taxon>
        <taxon>Pseudomonadati</taxon>
        <taxon>Bacteroidota</taxon>
        <taxon>Cytophagia</taxon>
        <taxon>Cytophagales</taxon>
        <taxon>Hymenobacteraceae</taxon>
        <taxon>Hymenobacter</taxon>
    </lineage>
</organism>
<evidence type="ECO:0000256" key="2">
    <source>
        <dbReference type="ARBA" id="ARBA00022670"/>
    </source>
</evidence>
<dbReference type="Pfam" id="PF01750">
    <property type="entry name" value="HycI"/>
    <property type="match status" value="1"/>
</dbReference>
<dbReference type="InterPro" id="IPR000671">
    <property type="entry name" value="Peptidase_A31"/>
</dbReference>
<dbReference type="PRINTS" id="PR00446">
    <property type="entry name" value="HYDRGNUPTAKE"/>
</dbReference>
<proteinExistence type="inferred from homology"/>
<comment type="similarity">
    <text evidence="1">Belongs to the peptidase A31 family.</text>
</comment>
<dbReference type="PANTHER" id="PTHR30302:SF1">
    <property type="entry name" value="HYDROGENASE 2 MATURATION PROTEASE"/>
    <property type="match status" value="1"/>
</dbReference>
<dbReference type="PANTHER" id="PTHR30302">
    <property type="entry name" value="HYDROGENASE 1 MATURATION PROTEASE"/>
    <property type="match status" value="1"/>
</dbReference>
<evidence type="ECO:0000313" key="5">
    <source>
        <dbReference type="EMBL" id="SMB94653.1"/>
    </source>
</evidence>
<sequence length="174" mass="18839">MPNNPPIILIAGVGNELRQDDAFGVLLAQELQEEGGLPASVRIMEIGSAGLHLVQQLFDGYEVLILLDIVKWGGPAGTIHFREVEVKDVAQLPEDEKNDFLADMHYINPLKALMMAKALKVLPKQVLFLGCESVEHEEIGIGVSPAVAAAMPAALARVREWVLGSLKSAPIIEE</sequence>
<dbReference type="Proteomes" id="UP000192266">
    <property type="component" value="Unassembled WGS sequence"/>
</dbReference>
<keyword evidence="4" id="KW-0378">Hydrolase</keyword>
<dbReference type="AlphaFoldDB" id="A0A1W1VMZ4"/>
<dbReference type="EMBL" id="FWWW01000067">
    <property type="protein sequence ID" value="SMB94653.1"/>
    <property type="molecule type" value="Genomic_DNA"/>
</dbReference>
<dbReference type="InterPro" id="IPR023430">
    <property type="entry name" value="Pept_HybD-like_dom_sf"/>
</dbReference>
<dbReference type="GO" id="GO:0016485">
    <property type="term" value="P:protein processing"/>
    <property type="evidence" value="ECO:0007669"/>
    <property type="project" value="TreeGrafter"/>
</dbReference>
<evidence type="ECO:0000256" key="3">
    <source>
        <dbReference type="ARBA" id="ARBA00022750"/>
    </source>
</evidence>
<dbReference type="OrthoDB" id="9794619at2"/>
<keyword evidence="3" id="KW-0064">Aspartyl protease</keyword>
<evidence type="ECO:0000256" key="1">
    <source>
        <dbReference type="ARBA" id="ARBA00006814"/>
    </source>
</evidence>
<dbReference type="GO" id="GO:0004190">
    <property type="term" value="F:aspartic-type endopeptidase activity"/>
    <property type="evidence" value="ECO:0007669"/>
    <property type="project" value="UniProtKB-KW"/>
</dbReference>
<dbReference type="STRING" id="645990.SAMN00120144_2049"/>
<evidence type="ECO:0000313" key="6">
    <source>
        <dbReference type="Proteomes" id="UP000192266"/>
    </source>
</evidence>
<dbReference type="Gene3D" id="3.40.50.1450">
    <property type="entry name" value="HybD-like"/>
    <property type="match status" value="1"/>
</dbReference>
<protein>
    <submittedName>
        <fullName evidence="5">Hydrogenase maturation protease</fullName>
    </submittedName>
</protein>
<dbReference type="GO" id="GO:0008047">
    <property type="term" value="F:enzyme activator activity"/>
    <property type="evidence" value="ECO:0007669"/>
    <property type="project" value="InterPro"/>
</dbReference>
<keyword evidence="6" id="KW-1185">Reference proteome</keyword>
<dbReference type="RefSeq" id="WP_084445228.1">
    <property type="nucleotide sequence ID" value="NZ_FWWW01000067.1"/>
</dbReference>
<name>A0A1W1VMZ4_9BACT</name>